<dbReference type="EMBL" id="QFQP01000037">
    <property type="protein sequence ID" value="PZR06597.1"/>
    <property type="molecule type" value="Genomic_DNA"/>
</dbReference>
<sequence length="211" mass="22603">MRVFVVLVCCAAVLGCKKERPAPKAPAISPAEVKLEGTYHAVQCGPVTAVWSGDPEMLAQQAPNAPKSFGAESLAFRFFDGSTEGFAPTGQLFFSDWTFDIFSPDCSLVALQVDHFGPIHVVPVDQLRAYLDGRFKPVAVQAPGGKESLVHGQLRWLSPSQFEFVASCCGGAQAFHANTKDGSLERLLDAPTAPNGVRRGANGWEVVSEPK</sequence>
<name>A0A2W5SXX2_9BACT</name>
<reference evidence="1 2" key="1">
    <citation type="submission" date="2017-08" db="EMBL/GenBank/DDBJ databases">
        <title>Infants hospitalized years apart are colonized by the same room-sourced microbial strains.</title>
        <authorList>
            <person name="Brooks B."/>
            <person name="Olm M.R."/>
            <person name="Firek B.A."/>
            <person name="Baker R."/>
            <person name="Thomas B.C."/>
            <person name="Morowitz M.J."/>
            <person name="Banfield J.F."/>
        </authorList>
    </citation>
    <scope>NUCLEOTIDE SEQUENCE [LARGE SCALE GENOMIC DNA]</scope>
    <source>
        <strain evidence="1">S2_003_000_R2_14</strain>
    </source>
</reference>
<dbReference type="AlphaFoldDB" id="A0A2W5SXX2"/>
<evidence type="ECO:0008006" key="3">
    <source>
        <dbReference type="Google" id="ProtNLM"/>
    </source>
</evidence>
<evidence type="ECO:0000313" key="2">
    <source>
        <dbReference type="Proteomes" id="UP000249061"/>
    </source>
</evidence>
<organism evidence="1 2">
    <name type="scientific">Archangium gephyra</name>
    <dbReference type="NCBI Taxonomy" id="48"/>
    <lineage>
        <taxon>Bacteria</taxon>
        <taxon>Pseudomonadati</taxon>
        <taxon>Myxococcota</taxon>
        <taxon>Myxococcia</taxon>
        <taxon>Myxococcales</taxon>
        <taxon>Cystobacterineae</taxon>
        <taxon>Archangiaceae</taxon>
        <taxon>Archangium</taxon>
    </lineage>
</organism>
<dbReference type="Proteomes" id="UP000249061">
    <property type="component" value="Unassembled WGS sequence"/>
</dbReference>
<accession>A0A2W5SXX2</accession>
<gene>
    <name evidence="1" type="ORF">DI536_30025</name>
</gene>
<protein>
    <recommendedName>
        <fullName evidence="3">Lipoprotein</fullName>
    </recommendedName>
</protein>
<proteinExistence type="predicted"/>
<comment type="caution">
    <text evidence="1">The sequence shown here is derived from an EMBL/GenBank/DDBJ whole genome shotgun (WGS) entry which is preliminary data.</text>
</comment>
<evidence type="ECO:0000313" key="1">
    <source>
        <dbReference type="EMBL" id="PZR06597.1"/>
    </source>
</evidence>
<dbReference type="PROSITE" id="PS51257">
    <property type="entry name" value="PROKAR_LIPOPROTEIN"/>
    <property type="match status" value="1"/>
</dbReference>